<comment type="caution">
    <text evidence="1">The sequence shown here is derived from an EMBL/GenBank/DDBJ whole genome shotgun (WGS) entry which is preliminary data.</text>
</comment>
<sequence>MAATFAACTGPWADRLDPTLSAALARYPVPHGLAERGMLALCRDLHRLNILATYRRYENR</sequence>
<evidence type="ECO:0000313" key="1">
    <source>
        <dbReference type="EMBL" id="GAA3612187.1"/>
    </source>
</evidence>
<accession>A0ABP6ZKW9</accession>
<dbReference type="EMBL" id="BAABDQ010000048">
    <property type="protein sequence ID" value="GAA3612187.1"/>
    <property type="molecule type" value="Genomic_DNA"/>
</dbReference>
<organism evidence="1 2">
    <name type="scientific">Nonomuraea rosea</name>
    <dbReference type="NCBI Taxonomy" id="638574"/>
    <lineage>
        <taxon>Bacteria</taxon>
        <taxon>Bacillati</taxon>
        <taxon>Actinomycetota</taxon>
        <taxon>Actinomycetes</taxon>
        <taxon>Streptosporangiales</taxon>
        <taxon>Streptosporangiaceae</taxon>
        <taxon>Nonomuraea</taxon>
    </lineage>
</organism>
<gene>
    <name evidence="1" type="ORF">GCM10022419_116440</name>
</gene>
<dbReference type="RefSeq" id="WP_345576166.1">
    <property type="nucleotide sequence ID" value="NZ_BAABDQ010000048.1"/>
</dbReference>
<reference evidence="2" key="1">
    <citation type="journal article" date="2019" name="Int. J. Syst. Evol. Microbiol.">
        <title>The Global Catalogue of Microorganisms (GCM) 10K type strain sequencing project: providing services to taxonomists for standard genome sequencing and annotation.</title>
        <authorList>
            <consortium name="The Broad Institute Genomics Platform"/>
            <consortium name="The Broad Institute Genome Sequencing Center for Infectious Disease"/>
            <person name="Wu L."/>
            <person name="Ma J."/>
        </authorList>
    </citation>
    <scope>NUCLEOTIDE SEQUENCE [LARGE SCALE GENOMIC DNA]</scope>
    <source>
        <strain evidence="2">JCM 17326</strain>
    </source>
</reference>
<evidence type="ECO:0000313" key="2">
    <source>
        <dbReference type="Proteomes" id="UP001500630"/>
    </source>
</evidence>
<proteinExistence type="predicted"/>
<protein>
    <submittedName>
        <fullName evidence="1">Uncharacterized protein</fullName>
    </submittedName>
</protein>
<dbReference type="Proteomes" id="UP001500630">
    <property type="component" value="Unassembled WGS sequence"/>
</dbReference>
<keyword evidence="2" id="KW-1185">Reference proteome</keyword>
<name>A0ABP6ZKW9_9ACTN</name>